<organism evidence="1">
    <name type="scientific">uncultured spirochete</name>
    <dbReference type="NCBI Taxonomy" id="156406"/>
    <lineage>
        <taxon>Bacteria</taxon>
        <taxon>Pseudomonadati</taxon>
        <taxon>Spirochaetota</taxon>
        <taxon>Spirochaetia</taxon>
        <taxon>Spirochaetales</taxon>
        <taxon>environmental samples</taxon>
    </lineage>
</organism>
<accession>A0A3P3XJZ4</accession>
<proteinExistence type="predicted"/>
<name>A0A3P3XJZ4_9SPIR</name>
<dbReference type="EMBL" id="FWDM01000025">
    <property type="protein sequence ID" value="SLM14230.1"/>
    <property type="molecule type" value="Genomic_DNA"/>
</dbReference>
<dbReference type="AlphaFoldDB" id="A0A3P3XJZ4"/>
<evidence type="ECO:0000313" key="1">
    <source>
        <dbReference type="EMBL" id="SLM14230.1"/>
    </source>
</evidence>
<sequence length="132" mass="15107">MRFVVFVVGFNTLRLVHILSVERMQLAHDNFYDNGLIHLVGNDNALQNKLALSHFLDVRIHVPSPEELFLLRDAAALGFGDPGFDPRDLAAKISLLERILYVPDHHLESKVKVFLSKLIALDEHLFHLQIFE</sequence>
<reference evidence="1" key="1">
    <citation type="submission" date="2017-02" db="EMBL/GenBank/DDBJ databases">
        <authorList>
            <person name="Regsiter A."/>
            <person name="William W."/>
        </authorList>
    </citation>
    <scope>NUCLEOTIDE SEQUENCE</scope>
    <source>
        <strain evidence="1">Bib</strain>
    </source>
</reference>
<gene>
    <name evidence="1" type="ORF">SPIROBIBN47_310067</name>
</gene>
<protein>
    <submittedName>
        <fullName evidence="1">Uncharacterized protein</fullName>
    </submittedName>
</protein>